<feature type="region of interest" description="Disordered" evidence="8">
    <location>
        <begin position="394"/>
        <end position="423"/>
    </location>
</feature>
<dbReference type="STRING" id="153721.MYP_3830"/>
<dbReference type="SUPFAM" id="SSF52540">
    <property type="entry name" value="P-loop containing nucleoside triphosphate hydrolases"/>
    <property type="match status" value="1"/>
</dbReference>
<keyword evidence="1 7" id="KW-0547">Nucleotide-binding</keyword>
<evidence type="ECO:0000259" key="9">
    <source>
        <dbReference type="PROSITE" id="PS51192"/>
    </source>
</evidence>
<dbReference type="GO" id="GO:0003724">
    <property type="term" value="F:RNA helicase activity"/>
    <property type="evidence" value="ECO:0007669"/>
    <property type="project" value="InterPro"/>
</dbReference>
<accession>A0A098LI13</accession>
<comment type="similarity">
    <text evidence="5 7">Belongs to the DEAD box helicase family.</text>
</comment>
<evidence type="ECO:0000313" key="12">
    <source>
        <dbReference type="EMBL" id="GAL86600.1"/>
    </source>
</evidence>
<dbReference type="GO" id="GO:0005524">
    <property type="term" value="F:ATP binding"/>
    <property type="evidence" value="ECO:0007669"/>
    <property type="project" value="UniProtKB-KW"/>
</dbReference>
<comment type="caution">
    <text evidence="12">The sequence shown here is derived from an EMBL/GenBank/DDBJ whole genome shotgun (WGS) entry which is preliminary data.</text>
</comment>
<dbReference type="eggNOG" id="COG0513">
    <property type="taxonomic scope" value="Bacteria"/>
</dbReference>
<feature type="domain" description="DEAD-box RNA helicase Q" evidence="11">
    <location>
        <begin position="14"/>
        <end position="42"/>
    </location>
</feature>
<evidence type="ECO:0000256" key="8">
    <source>
        <dbReference type="SAM" id="MobiDB-lite"/>
    </source>
</evidence>
<keyword evidence="4 7" id="KW-0067">ATP-binding</keyword>
<dbReference type="PROSITE" id="PS51195">
    <property type="entry name" value="Q_MOTIF"/>
    <property type="match status" value="1"/>
</dbReference>
<evidence type="ECO:0000256" key="3">
    <source>
        <dbReference type="ARBA" id="ARBA00022806"/>
    </source>
</evidence>
<evidence type="ECO:0000256" key="5">
    <source>
        <dbReference type="ARBA" id="ARBA00038437"/>
    </source>
</evidence>
<dbReference type="InterPro" id="IPR011545">
    <property type="entry name" value="DEAD/DEAH_box_helicase_dom"/>
</dbReference>
<dbReference type="PROSITE" id="PS51194">
    <property type="entry name" value="HELICASE_CTER"/>
    <property type="match status" value="1"/>
</dbReference>
<dbReference type="InterPro" id="IPR014014">
    <property type="entry name" value="RNA_helicase_DEAD_Q_motif"/>
</dbReference>
<evidence type="ECO:0000313" key="13">
    <source>
        <dbReference type="Proteomes" id="UP000030185"/>
    </source>
</evidence>
<dbReference type="InterPro" id="IPR001650">
    <property type="entry name" value="Helicase_C-like"/>
</dbReference>
<dbReference type="InterPro" id="IPR014001">
    <property type="entry name" value="Helicase_ATP-bd"/>
</dbReference>
<gene>
    <name evidence="12" type="ORF">MYP_3830</name>
</gene>
<feature type="domain" description="Helicase C-terminal" evidence="10">
    <location>
        <begin position="245"/>
        <end position="391"/>
    </location>
</feature>
<evidence type="ECO:0000256" key="4">
    <source>
        <dbReference type="ARBA" id="ARBA00022840"/>
    </source>
</evidence>
<keyword evidence="3 7" id="KW-0347">Helicase</keyword>
<dbReference type="GO" id="GO:0005829">
    <property type="term" value="C:cytosol"/>
    <property type="evidence" value="ECO:0007669"/>
    <property type="project" value="TreeGrafter"/>
</dbReference>
<dbReference type="InterPro" id="IPR000629">
    <property type="entry name" value="RNA-helicase_DEAD-box_CS"/>
</dbReference>
<dbReference type="Pfam" id="PF00271">
    <property type="entry name" value="Helicase_C"/>
    <property type="match status" value="1"/>
</dbReference>
<name>A0A098LI13_9BACT</name>
<feature type="short sequence motif" description="Q motif" evidence="6">
    <location>
        <begin position="14"/>
        <end position="42"/>
    </location>
</feature>
<evidence type="ECO:0000256" key="6">
    <source>
        <dbReference type="PROSITE-ProRule" id="PRU00552"/>
    </source>
</evidence>
<keyword evidence="2 7" id="KW-0378">Hydrolase</keyword>
<dbReference type="CDD" id="cd18787">
    <property type="entry name" value="SF2_C_DEAD"/>
    <property type="match status" value="1"/>
</dbReference>
<dbReference type="PROSITE" id="PS00039">
    <property type="entry name" value="DEAD_ATP_HELICASE"/>
    <property type="match status" value="1"/>
</dbReference>
<evidence type="ECO:0000256" key="2">
    <source>
        <dbReference type="ARBA" id="ARBA00022801"/>
    </source>
</evidence>
<dbReference type="InterPro" id="IPR044742">
    <property type="entry name" value="DEAD/DEAH_RhlB"/>
</dbReference>
<dbReference type="SMART" id="SM00490">
    <property type="entry name" value="HELICc"/>
    <property type="match status" value="1"/>
</dbReference>
<dbReference type="CDD" id="cd00268">
    <property type="entry name" value="DEADc"/>
    <property type="match status" value="1"/>
</dbReference>
<organism evidence="12 13">
    <name type="scientific">Sporocytophaga myxococcoides</name>
    <dbReference type="NCBI Taxonomy" id="153721"/>
    <lineage>
        <taxon>Bacteria</taxon>
        <taxon>Pseudomonadati</taxon>
        <taxon>Bacteroidota</taxon>
        <taxon>Cytophagia</taxon>
        <taxon>Cytophagales</taxon>
        <taxon>Cytophagaceae</taxon>
        <taxon>Sporocytophaga</taxon>
    </lineage>
</organism>
<dbReference type="Pfam" id="PF00270">
    <property type="entry name" value="DEAD"/>
    <property type="match status" value="1"/>
</dbReference>
<evidence type="ECO:0000259" key="10">
    <source>
        <dbReference type="PROSITE" id="PS51194"/>
    </source>
</evidence>
<evidence type="ECO:0000256" key="7">
    <source>
        <dbReference type="RuleBase" id="RU000492"/>
    </source>
</evidence>
<evidence type="ECO:0000256" key="1">
    <source>
        <dbReference type="ARBA" id="ARBA00022741"/>
    </source>
</evidence>
<protein>
    <submittedName>
        <fullName evidence="12">DEAD/DEAH box helicase</fullName>
    </submittedName>
</protein>
<dbReference type="AlphaFoldDB" id="A0A098LI13"/>
<dbReference type="SMART" id="SM00487">
    <property type="entry name" value="DEXDc"/>
    <property type="match status" value="1"/>
</dbReference>
<feature type="domain" description="Helicase ATP-binding" evidence="9">
    <location>
        <begin position="45"/>
        <end position="219"/>
    </location>
</feature>
<dbReference type="Proteomes" id="UP000030185">
    <property type="component" value="Unassembled WGS sequence"/>
</dbReference>
<dbReference type="InterPro" id="IPR027417">
    <property type="entry name" value="P-loop_NTPase"/>
</dbReference>
<dbReference type="Gene3D" id="3.40.50.300">
    <property type="entry name" value="P-loop containing nucleotide triphosphate hydrolases"/>
    <property type="match status" value="2"/>
</dbReference>
<dbReference type="PROSITE" id="PS51192">
    <property type="entry name" value="HELICASE_ATP_BIND_1"/>
    <property type="match status" value="1"/>
</dbReference>
<dbReference type="GO" id="GO:0016787">
    <property type="term" value="F:hydrolase activity"/>
    <property type="evidence" value="ECO:0007669"/>
    <property type="project" value="UniProtKB-KW"/>
</dbReference>
<reference evidence="12 13" key="1">
    <citation type="submission" date="2014-09" db="EMBL/GenBank/DDBJ databases">
        <title>Sporocytophaga myxococcoides PG-01 genome sequencing.</title>
        <authorList>
            <person name="Liu L."/>
            <person name="Gao P.J."/>
            <person name="Chen G.J."/>
            <person name="Wang L.S."/>
        </authorList>
    </citation>
    <scope>NUCLEOTIDE SEQUENCE [LARGE SCALE GENOMIC DNA]</scope>
    <source>
        <strain evidence="12 13">PG-01</strain>
    </source>
</reference>
<dbReference type="InterPro" id="IPR050079">
    <property type="entry name" value="DEAD_box_RNA_helicase"/>
</dbReference>
<evidence type="ECO:0000259" key="11">
    <source>
        <dbReference type="PROSITE" id="PS51195"/>
    </source>
</evidence>
<dbReference type="PANTHER" id="PTHR47959:SF13">
    <property type="entry name" value="ATP-DEPENDENT RNA HELICASE RHLE"/>
    <property type="match status" value="1"/>
</dbReference>
<dbReference type="GO" id="GO:0003676">
    <property type="term" value="F:nucleic acid binding"/>
    <property type="evidence" value="ECO:0007669"/>
    <property type="project" value="InterPro"/>
</dbReference>
<proteinExistence type="inferred from homology"/>
<dbReference type="PANTHER" id="PTHR47959">
    <property type="entry name" value="ATP-DEPENDENT RNA HELICASE RHLE-RELATED"/>
    <property type="match status" value="1"/>
</dbReference>
<keyword evidence="13" id="KW-1185">Reference proteome</keyword>
<feature type="compositionally biased region" description="Basic residues" evidence="8">
    <location>
        <begin position="405"/>
        <end position="417"/>
    </location>
</feature>
<dbReference type="EMBL" id="BBLT01000008">
    <property type="protein sequence ID" value="GAL86600.1"/>
    <property type="molecule type" value="Genomic_DNA"/>
</dbReference>
<sequence>MQGFLFKLNPSIILTFEELNLDDAVQQALKDIGFKTPSPVQELAIPAILDNKDVIACAQTGTGKTAAYLLPIIHRNHLNPHPGIDTLILAPTRELAVQIDQQVDGFSFYTSVSSIAVYGGNDGSVWEQQKNALKQGSPIVIATPGRLIAHLTSAQISFADLKHLILDEADRMLEMGFYDDIVKIINYLPRQRQNILFSATMPSKIRQLADKILFRPLQINIAISKPAEGIDQRAYMTYDAQKLPLIKELLQGKEDELPSIVIFCSTKQNVKILEKELKRLNFSVKGFHSDLEQSEREQIMNLFRNREVQILVATDILSRGIDIENINLVVNYDVPHDAEDYVHRIGRTARASSTGIAITFINEKEIRKFNRIEQLIEKEIPKLPLPEFLGEGPAYEIKSKPKPSQGKKKKFFKKKKNNTNNKS</sequence>